<sequence length="416" mass="46972">MMNDKTKKRAVVKKDTNSKSSPFNIHHSTFSYPELLGEIKARVRSGQQRAAMAAHAEMLTTYWDIGRMIAARQEAAGWGAGVLQKLATDLKNELPEEKGFSARNLKLMVQFFHTYPLLVLFGQRSVAPAQSMPEQTSIGQRAVAQLTNEPKTPSVALSQADVVVLSAVTKLSWAHNVILMQKIKHLPTRVWYARQTLQQGWSRDTLIQQIRQEAHLRQGTAITNFANTLPEAHASLAQGLLKDPYLFDFLTIEEPFHERELETGLLDHVQKFLLELGRGFAFVGRQYELTLSDQDYYLDLLFYHLHLRCFVVVDLKVGNFKPEYAGKMNFYCSVVDDVLRHPHDAPTIGLILCQTKNEVIAEYSLRDIQKPIGVADYELTRALPQNLASSLPSIDEIETEMNQLLKDEEGVGGIEP</sequence>
<feature type="region of interest" description="Disordered" evidence="1">
    <location>
        <begin position="1"/>
        <end position="20"/>
    </location>
</feature>
<feature type="domain" description="YhcG N-terminal" evidence="3">
    <location>
        <begin position="165"/>
        <end position="216"/>
    </location>
</feature>
<dbReference type="InterPro" id="IPR009362">
    <property type="entry name" value="YhcG_C"/>
</dbReference>
<keyword evidence="5" id="KW-1185">Reference proteome</keyword>
<feature type="domain" description="YhcG N-terminal" evidence="3">
    <location>
        <begin position="38"/>
        <end position="116"/>
    </location>
</feature>
<evidence type="ECO:0000259" key="2">
    <source>
        <dbReference type="Pfam" id="PF06250"/>
    </source>
</evidence>
<accession>A0A5C6B0U3</accession>
<dbReference type="PANTHER" id="PTHR30547:SF0">
    <property type="entry name" value="BLR8175 PROTEIN"/>
    <property type="match status" value="1"/>
</dbReference>
<reference evidence="4 5" key="1">
    <citation type="submission" date="2019-02" db="EMBL/GenBank/DDBJ databases">
        <title>Deep-cultivation of Planctomycetes and their phenomic and genomic characterization uncovers novel biology.</title>
        <authorList>
            <person name="Wiegand S."/>
            <person name="Jogler M."/>
            <person name="Boedeker C."/>
            <person name="Pinto D."/>
            <person name="Vollmers J."/>
            <person name="Rivas-Marin E."/>
            <person name="Kohn T."/>
            <person name="Peeters S.H."/>
            <person name="Heuer A."/>
            <person name="Rast P."/>
            <person name="Oberbeckmann S."/>
            <person name="Bunk B."/>
            <person name="Jeske O."/>
            <person name="Meyerdierks A."/>
            <person name="Storesund J.E."/>
            <person name="Kallscheuer N."/>
            <person name="Luecker S."/>
            <person name="Lage O.M."/>
            <person name="Pohl T."/>
            <person name="Merkel B.J."/>
            <person name="Hornburger P."/>
            <person name="Mueller R.-W."/>
            <person name="Bruemmer F."/>
            <person name="Labrenz M."/>
            <person name="Spormann A.M."/>
            <person name="Op Den Camp H."/>
            <person name="Overmann J."/>
            <person name="Amann R."/>
            <person name="Jetten M.S.M."/>
            <person name="Mascher T."/>
            <person name="Medema M.H."/>
            <person name="Devos D.P."/>
            <person name="Kaster A.-K."/>
            <person name="Ovreas L."/>
            <person name="Rohde M."/>
            <person name="Galperin M.Y."/>
            <person name="Jogler C."/>
        </authorList>
    </citation>
    <scope>NUCLEOTIDE SEQUENCE [LARGE SCALE GENOMIC DNA]</scope>
    <source>
        <strain evidence="4 5">Pla52n</strain>
    </source>
</reference>
<protein>
    <recommendedName>
        <fullName evidence="6">DUF1016 domain-containing protein</fullName>
    </recommendedName>
</protein>
<evidence type="ECO:0000313" key="5">
    <source>
        <dbReference type="Proteomes" id="UP000320176"/>
    </source>
</evidence>
<dbReference type="InterPro" id="IPR011856">
    <property type="entry name" value="tRNA_endonuc-like_dom_sf"/>
</dbReference>
<proteinExistence type="predicted"/>
<dbReference type="Gene3D" id="3.40.1350.10">
    <property type="match status" value="1"/>
</dbReference>
<dbReference type="InterPro" id="IPR053148">
    <property type="entry name" value="PD-DEXK-like_domain"/>
</dbReference>
<evidence type="ECO:0000313" key="4">
    <source>
        <dbReference type="EMBL" id="TWU04916.1"/>
    </source>
</evidence>
<feature type="compositionally biased region" description="Basic residues" evidence="1">
    <location>
        <begin position="1"/>
        <end position="11"/>
    </location>
</feature>
<organism evidence="4 5">
    <name type="scientific">Stieleria varia</name>
    <dbReference type="NCBI Taxonomy" id="2528005"/>
    <lineage>
        <taxon>Bacteria</taxon>
        <taxon>Pseudomonadati</taxon>
        <taxon>Planctomycetota</taxon>
        <taxon>Planctomycetia</taxon>
        <taxon>Pirellulales</taxon>
        <taxon>Pirellulaceae</taxon>
        <taxon>Stieleria</taxon>
    </lineage>
</organism>
<gene>
    <name evidence="4" type="ORF">Pla52n_29610</name>
</gene>
<dbReference type="AlphaFoldDB" id="A0A5C6B0U3"/>
<dbReference type="PANTHER" id="PTHR30547">
    <property type="entry name" value="UNCHARACTERIZED PROTEIN YHCG-RELATED"/>
    <property type="match status" value="1"/>
</dbReference>
<name>A0A5C6B0U3_9BACT</name>
<comment type="caution">
    <text evidence="4">The sequence shown here is derived from an EMBL/GenBank/DDBJ whole genome shotgun (WGS) entry which is preliminary data.</text>
</comment>
<evidence type="ECO:0000259" key="3">
    <source>
        <dbReference type="Pfam" id="PF17761"/>
    </source>
</evidence>
<dbReference type="GO" id="GO:0003676">
    <property type="term" value="F:nucleic acid binding"/>
    <property type="evidence" value="ECO:0007669"/>
    <property type="project" value="InterPro"/>
</dbReference>
<dbReference type="EMBL" id="SJPN01000003">
    <property type="protein sequence ID" value="TWU04916.1"/>
    <property type="molecule type" value="Genomic_DNA"/>
</dbReference>
<evidence type="ECO:0000256" key="1">
    <source>
        <dbReference type="SAM" id="MobiDB-lite"/>
    </source>
</evidence>
<feature type="domain" description="YhcG PDDEXK nuclease" evidence="2">
    <location>
        <begin position="240"/>
        <end position="392"/>
    </location>
</feature>
<dbReference type="Pfam" id="PF06250">
    <property type="entry name" value="YhcG_C"/>
    <property type="match status" value="1"/>
</dbReference>
<dbReference type="InterPro" id="IPR041527">
    <property type="entry name" value="YhcG_N"/>
</dbReference>
<dbReference type="Proteomes" id="UP000320176">
    <property type="component" value="Unassembled WGS sequence"/>
</dbReference>
<evidence type="ECO:0008006" key="6">
    <source>
        <dbReference type="Google" id="ProtNLM"/>
    </source>
</evidence>
<dbReference type="Pfam" id="PF17761">
    <property type="entry name" value="DUF1016_N"/>
    <property type="match status" value="2"/>
</dbReference>